<evidence type="ECO:0000313" key="1">
    <source>
        <dbReference type="EMBL" id="RYU89620.1"/>
    </source>
</evidence>
<protein>
    <submittedName>
        <fullName evidence="1">Uncharacterized protein</fullName>
    </submittedName>
</protein>
<dbReference type="RefSeq" id="WP_129877479.1">
    <property type="nucleotide sequence ID" value="NZ_SEWG01000005.1"/>
</dbReference>
<gene>
    <name evidence="1" type="ORF">EWM62_15010</name>
</gene>
<organism evidence="1 2">
    <name type="scientific">Mucilaginibacter terrigena</name>
    <dbReference type="NCBI Taxonomy" id="2492395"/>
    <lineage>
        <taxon>Bacteria</taxon>
        <taxon>Pseudomonadati</taxon>
        <taxon>Bacteroidota</taxon>
        <taxon>Sphingobacteriia</taxon>
        <taxon>Sphingobacteriales</taxon>
        <taxon>Sphingobacteriaceae</taxon>
        <taxon>Mucilaginibacter</taxon>
    </lineage>
</organism>
<name>A0A4Q5LLA3_9SPHI</name>
<dbReference type="Proteomes" id="UP000293331">
    <property type="component" value="Unassembled WGS sequence"/>
</dbReference>
<dbReference type="AlphaFoldDB" id="A0A4Q5LLA3"/>
<dbReference type="OrthoDB" id="7826656at2"/>
<keyword evidence="2" id="KW-1185">Reference proteome</keyword>
<sequence length="282" mass="29367">MMIYKYAAHRVLLIAALLGFIFPQVAFSQTVFEKSILDQINGIIKSPEKGGVSELSPNDAPQGVMIPSGWGGSGASLFGGIGGSYPQVYTHSPDLSGSVGACIGNPVTAVNFAASLNIANLSSLNNYSANFVLSKKVFAGSSISAGGLQLFASPIHSDAAGSTYFVAFSHAIQSVPSKTPGTSKLSYTIGVGNGRFLHKSPTDIAKGKGKYGTAIFGSLSYEVIQHINLNAEWSGVNLGFSLGVKPFKTPLSVGLGVTNLTSYSSDKPNMVFSIGYPLSLVR</sequence>
<dbReference type="EMBL" id="SEWG01000005">
    <property type="protein sequence ID" value="RYU89620.1"/>
    <property type="molecule type" value="Genomic_DNA"/>
</dbReference>
<proteinExistence type="predicted"/>
<accession>A0A4Q5LLA3</accession>
<evidence type="ECO:0000313" key="2">
    <source>
        <dbReference type="Proteomes" id="UP000293331"/>
    </source>
</evidence>
<reference evidence="1 2" key="1">
    <citation type="submission" date="2019-02" db="EMBL/GenBank/DDBJ databases">
        <title>Bacterial novel species Mucilaginibacter sp. 17JY9-4 isolated from soil.</title>
        <authorList>
            <person name="Jung H.-Y."/>
        </authorList>
    </citation>
    <scope>NUCLEOTIDE SEQUENCE [LARGE SCALE GENOMIC DNA]</scope>
    <source>
        <strain evidence="1 2">17JY9-4</strain>
    </source>
</reference>
<comment type="caution">
    <text evidence="1">The sequence shown here is derived from an EMBL/GenBank/DDBJ whole genome shotgun (WGS) entry which is preliminary data.</text>
</comment>